<keyword evidence="9" id="KW-0539">Nucleus</keyword>
<proteinExistence type="inferred from homology"/>
<dbReference type="InterPro" id="IPR033599">
    <property type="entry name" value="TAF1B/Rrn7"/>
</dbReference>
<evidence type="ECO:0000256" key="7">
    <source>
        <dbReference type="ARBA" id="ARBA00023125"/>
    </source>
</evidence>
<keyword evidence="7" id="KW-0238">DNA-binding</keyword>
<evidence type="ECO:0000256" key="10">
    <source>
        <dbReference type="SAM" id="MobiDB-lite"/>
    </source>
</evidence>
<comment type="subcellular location">
    <subcellularLocation>
        <location evidence="1">Nucleus</location>
        <location evidence="1">Nucleolus</location>
    </subcellularLocation>
</comment>
<dbReference type="GO" id="GO:0008270">
    <property type="term" value="F:zinc ion binding"/>
    <property type="evidence" value="ECO:0007669"/>
    <property type="project" value="UniProtKB-KW"/>
</dbReference>
<dbReference type="Pfam" id="PF20645">
    <property type="entry name" value="Rrn7_cyclin_C"/>
    <property type="match status" value="1"/>
</dbReference>
<dbReference type="EMBL" id="JAPTSV010000003">
    <property type="protein sequence ID" value="KAJ1529401.1"/>
    <property type="molecule type" value="Genomic_DNA"/>
</dbReference>
<dbReference type="PANTHER" id="PTHR31576:SF2">
    <property type="entry name" value="TATA BOX-BINDING PROTEIN-ASSOCIATED FACTOR RNA POLYMERASE I SUBUNIT B"/>
    <property type="match status" value="1"/>
</dbReference>
<dbReference type="InterPro" id="IPR048538">
    <property type="entry name" value="Rrn7_cyclin_C"/>
</dbReference>
<name>A0AAV7XWL7_9NEOP</name>
<dbReference type="InterPro" id="IPR048540">
    <property type="entry name" value="Rrn7_cyclin_N"/>
</dbReference>
<feature type="region of interest" description="Disordered" evidence="10">
    <location>
        <begin position="151"/>
        <end position="176"/>
    </location>
</feature>
<evidence type="ECO:0000256" key="8">
    <source>
        <dbReference type="ARBA" id="ARBA00023163"/>
    </source>
</evidence>
<dbReference type="Pfam" id="PF20644">
    <property type="entry name" value="Rrn7_cyclin_N"/>
    <property type="match status" value="1"/>
</dbReference>
<evidence type="ECO:0000313" key="14">
    <source>
        <dbReference type="Proteomes" id="UP001075354"/>
    </source>
</evidence>
<evidence type="ECO:0000256" key="2">
    <source>
        <dbReference type="ARBA" id="ARBA00006899"/>
    </source>
</evidence>
<keyword evidence="3" id="KW-0479">Metal-binding</keyword>
<feature type="region of interest" description="Disordered" evidence="10">
    <location>
        <begin position="693"/>
        <end position="717"/>
    </location>
</feature>
<dbReference type="PANTHER" id="PTHR31576">
    <property type="entry name" value="TATA BOX-BINDING PROTEIN-ASSOCIATED FACTOR RNA POLYMERASE I SUBUNIT B"/>
    <property type="match status" value="1"/>
</dbReference>
<evidence type="ECO:0000256" key="1">
    <source>
        <dbReference type="ARBA" id="ARBA00004604"/>
    </source>
</evidence>
<evidence type="ECO:0000259" key="11">
    <source>
        <dbReference type="Pfam" id="PF20644"/>
    </source>
</evidence>
<dbReference type="GO" id="GO:0070860">
    <property type="term" value="C:RNA polymerase I core factor complex"/>
    <property type="evidence" value="ECO:0007669"/>
    <property type="project" value="InterPro"/>
</dbReference>
<evidence type="ECO:0000256" key="6">
    <source>
        <dbReference type="ARBA" id="ARBA00023015"/>
    </source>
</evidence>
<feature type="domain" description="Rrn7/TAF1B N-terminal cyclin" evidence="11">
    <location>
        <begin position="176"/>
        <end position="295"/>
    </location>
</feature>
<keyword evidence="8" id="KW-0804">Transcription</keyword>
<sequence>MPVCTVCSGTDFICESGYYFCSECQTQTQDIRVEVLEIEDLPGDVHEEIKAEDVRGVKRKDRDGEPDVGADITTWEGFNLCLVGLVDELVSLGVKPTFKTTILKLWSAYLKKMEVAFMGDSSVFPKLGPNFKKNDARLIYGYAEEKMTRVKVEKKEGKEGEDPNDVAGAPDDKGLNKRRIRGKTKSLLRQNYAKILQDMSVASQTLTDVTLDMLAVSSIADEDKEPCELQFNAEHDKLQDIKDSTALSFHPGVLVRNKLLYLIYLGLIMTDEKVKLSDLLRWISEKHISYSHLQKFFSSLGQLRGDNFQVFICQQPAPQYHSLLYGCGRLASYVGLKAIKPPSMKDLIQHYTAELNLPSQVCLLAQRLLALLPAPKAFVPTVSKNMPNWEGRAMAHIVISLKILFGLDDATEHQNSRIARKLNEVLVSQNESTELFVWDDWERFCTLRRTAFMLLHEPNQYQLRDSTSVYQNVEASISGWRNAVYNPGIHTQRKVLLSEIYRKFIESLRGSNDLETDKITFPCTTSPFSSYVEIISRAYQEGRITLDADEWNQVIGGLNLEMLNQSFKEKSIDYLTHPNEYIEWAQLHGLHVGLHNGAAVSSIWATSQEDSNQPSETMCYRVKIFMDQVDKLPAQNLPLQGKAKPTLQLRPFNLHKPIILPKTAGSGQNTPLPNISDMKIGADEEVEVKRLVGTPRPPWADSKNTKKTRKSQEPLPQEEEVNMLYTPHTEYWMLHFKTQHLNSDAPSEHVSKLPLSFANLLEECAYLLEMTPFTLYKEVIYVEKLHRLFFDFLSGKSEFKFNEEARILQLKDSW</sequence>
<feature type="domain" description="Rrn7/TAF1B C-terminal cyclin" evidence="12">
    <location>
        <begin position="341"/>
        <end position="465"/>
    </location>
</feature>
<keyword evidence="4" id="KW-0863">Zinc-finger</keyword>
<evidence type="ECO:0000259" key="12">
    <source>
        <dbReference type="Pfam" id="PF20645"/>
    </source>
</evidence>
<comment type="similarity">
    <text evidence="2">Belongs to the RRN7/TAF1B family.</text>
</comment>
<evidence type="ECO:0000256" key="9">
    <source>
        <dbReference type="ARBA" id="ARBA00023242"/>
    </source>
</evidence>
<evidence type="ECO:0000313" key="13">
    <source>
        <dbReference type="EMBL" id="KAJ1529401.1"/>
    </source>
</evidence>
<gene>
    <name evidence="13" type="ORF">ONE63_006184</name>
</gene>
<dbReference type="GO" id="GO:0042790">
    <property type="term" value="P:nucleolar large rRNA transcription by RNA polymerase I"/>
    <property type="evidence" value="ECO:0007669"/>
    <property type="project" value="TreeGrafter"/>
</dbReference>
<evidence type="ECO:0000256" key="4">
    <source>
        <dbReference type="ARBA" id="ARBA00022771"/>
    </source>
</evidence>
<evidence type="ECO:0008006" key="15">
    <source>
        <dbReference type="Google" id="ProtNLM"/>
    </source>
</evidence>
<reference evidence="13" key="1">
    <citation type="submission" date="2022-12" db="EMBL/GenBank/DDBJ databases">
        <title>Chromosome-level genome assembly of the bean flower thrips Megalurothrips usitatus.</title>
        <authorList>
            <person name="Ma L."/>
            <person name="Liu Q."/>
            <person name="Li H."/>
            <person name="Cai W."/>
        </authorList>
    </citation>
    <scope>NUCLEOTIDE SEQUENCE</scope>
    <source>
        <strain evidence="13">Cailab_2022a</strain>
    </source>
</reference>
<protein>
    <recommendedName>
        <fullName evidence="15">TATA box-binding protein-associated factor RNA polymerase I subunit B</fullName>
    </recommendedName>
</protein>
<dbReference type="GO" id="GO:0005668">
    <property type="term" value="C:RNA polymerase transcription factor SL1 complex"/>
    <property type="evidence" value="ECO:0007669"/>
    <property type="project" value="TreeGrafter"/>
</dbReference>
<keyword evidence="14" id="KW-1185">Reference proteome</keyword>
<dbReference type="GO" id="GO:0001164">
    <property type="term" value="F:RNA polymerase I core promoter sequence-specific DNA binding"/>
    <property type="evidence" value="ECO:0007669"/>
    <property type="project" value="InterPro"/>
</dbReference>
<evidence type="ECO:0000256" key="3">
    <source>
        <dbReference type="ARBA" id="ARBA00022723"/>
    </source>
</evidence>
<keyword evidence="5" id="KW-0862">Zinc</keyword>
<keyword evidence="6" id="KW-0805">Transcription regulation</keyword>
<accession>A0AAV7XWL7</accession>
<comment type="caution">
    <text evidence="13">The sequence shown here is derived from an EMBL/GenBank/DDBJ whole genome shotgun (WGS) entry which is preliminary data.</text>
</comment>
<dbReference type="AlphaFoldDB" id="A0AAV7XWL7"/>
<feature type="compositionally biased region" description="Basic and acidic residues" evidence="10">
    <location>
        <begin position="151"/>
        <end position="161"/>
    </location>
</feature>
<dbReference type="Proteomes" id="UP001075354">
    <property type="component" value="Chromosome 3"/>
</dbReference>
<evidence type="ECO:0000256" key="5">
    <source>
        <dbReference type="ARBA" id="ARBA00022833"/>
    </source>
</evidence>
<organism evidence="13 14">
    <name type="scientific">Megalurothrips usitatus</name>
    <name type="common">bean blossom thrips</name>
    <dbReference type="NCBI Taxonomy" id="439358"/>
    <lineage>
        <taxon>Eukaryota</taxon>
        <taxon>Metazoa</taxon>
        <taxon>Ecdysozoa</taxon>
        <taxon>Arthropoda</taxon>
        <taxon>Hexapoda</taxon>
        <taxon>Insecta</taxon>
        <taxon>Pterygota</taxon>
        <taxon>Neoptera</taxon>
        <taxon>Paraneoptera</taxon>
        <taxon>Thysanoptera</taxon>
        <taxon>Terebrantia</taxon>
        <taxon>Thripoidea</taxon>
        <taxon>Thripidae</taxon>
        <taxon>Megalurothrips</taxon>
    </lineage>
</organism>